<evidence type="ECO:0000256" key="1">
    <source>
        <dbReference type="ARBA" id="ARBA00022723"/>
    </source>
</evidence>
<dbReference type="AlphaFoldDB" id="A0A2D3V3Z9"/>
<dbReference type="EMBL" id="FJUY01000019">
    <property type="protein sequence ID" value="CZT24106.1"/>
    <property type="molecule type" value="Genomic_DNA"/>
</dbReference>
<feature type="compositionally biased region" description="Polar residues" evidence="7">
    <location>
        <begin position="67"/>
        <end position="84"/>
    </location>
</feature>
<dbReference type="PROSITE" id="PS00463">
    <property type="entry name" value="ZN2_CY6_FUNGAL_1"/>
    <property type="match status" value="1"/>
</dbReference>
<gene>
    <name evidence="9" type="ORF">RCC_09823</name>
</gene>
<evidence type="ECO:0000256" key="7">
    <source>
        <dbReference type="SAM" id="MobiDB-lite"/>
    </source>
</evidence>
<dbReference type="GO" id="GO:0000981">
    <property type="term" value="F:DNA-binding transcription factor activity, RNA polymerase II-specific"/>
    <property type="evidence" value="ECO:0007669"/>
    <property type="project" value="InterPro"/>
</dbReference>
<evidence type="ECO:0000256" key="2">
    <source>
        <dbReference type="ARBA" id="ARBA00022833"/>
    </source>
</evidence>
<dbReference type="Gene3D" id="4.10.240.10">
    <property type="entry name" value="Zn(2)-C6 fungal-type DNA-binding domain"/>
    <property type="match status" value="1"/>
</dbReference>
<feature type="compositionally biased region" description="Low complexity" evidence="7">
    <location>
        <begin position="492"/>
        <end position="510"/>
    </location>
</feature>
<dbReference type="CDD" id="cd00067">
    <property type="entry name" value="GAL4"/>
    <property type="match status" value="1"/>
</dbReference>
<dbReference type="OrthoDB" id="5575144at2759"/>
<evidence type="ECO:0000256" key="6">
    <source>
        <dbReference type="ARBA" id="ARBA00023242"/>
    </source>
</evidence>
<keyword evidence="1" id="KW-0479">Metal-binding</keyword>
<feature type="compositionally biased region" description="Pro residues" evidence="7">
    <location>
        <begin position="465"/>
        <end position="475"/>
    </location>
</feature>
<dbReference type="PANTHER" id="PTHR47659">
    <property type="entry name" value="ZN(II)2CYS6 TRANSCRIPTION FACTOR (EUROFUNG)-RELATED"/>
    <property type="match status" value="1"/>
</dbReference>
<accession>A0A2D3V3Z9</accession>
<dbReference type="Proteomes" id="UP000225277">
    <property type="component" value="Unassembled WGS sequence"/>
</dbReference>
<feature type="compositionally biased region" description="Low complexity" evidence="7">
    <location>
        <begin position="273"/>
        <end position="283"/>
    </location>
</feature>
<dbReference type="InterPro" id="IPR001138">
    <property type="entry name" value="Zn2Cys6_DnaBD"/>
</dbReference>
<evidence type="ECO:0000256" key="5">
    <source>
        <dbReference type="ARBA" id="ARBA00023163"/>
    </source>
</evidence>
<feature type="region of interest" description="Disordered" evidence="7">
    <location>
        <begin position="251"/>
        <end position="284"/>
    </location>
</feature>
<dbReference type="STRING" id="112498.A0A2D3V3Z9"/>
<evidence type="ECO:0000256" key="4">
    <source>
        <dbReference type="ARBA" id="ARBA00023125"/>
    </source>
</evidence>
<keyword evidence="5" id="KW-0804">Transcription</keyword>
<dbReference type="SMART" id="SM00066">
    <property type="entry name" value="GAL4"/>
    <property type="match status" value="1"/>
</dbReference>
<evidence type="ECO:0000313" key="10">
    <source>
        <dbReference type="Proteomes" id="UP000225277"/>
    </source>
</evidence>
<dbReference type="PROSITE" id="PS50048">
    <property type="entry name" value="ZN2_CY6_FUNGAL_2"/>
    <property type="match status" value="1"/>
</dbReference>
<dbReference type="PANTHER" id="PTHR47659:SF4">
    <property type="entry name" value="ZN(II)2CYS6 TRANSCRIPTION FACTOR (EUROFUNG)"/>
    <property type="match status" value="1"/>
</dbReference>
<proteinExistence type="predicted"/>
<feature type="compositionally biased region" description="Polar residues" evidence="7">
    <location>
        <begin position="544"/>
        <end position="553"/>
    </location>
</feature>
<feature type="compositionally biased region" description="Polar residues" evidence="7">
    <location>
        <begin position="141"/>
        <end position="151"/>
    </location>
</feature>
<evidence type="ECO:0000313" key="9">
    <source>
        <dbReference type="EMBL" id="CZT24106.1"/>
    </source>
</evidence>
<dbReference type="GO" id="GO:0003677">
    <property type="term" value="F:DNA binding"/>
    <property type="evidence" value="ECO:0007669"/>
    <property type="project" value="UniProtKB-KW"/>
</dbReference>
<name>A0A2D3V3Z9_9PEZI</name>
<feature type="region of interest" description="Disordered" evidence="7">
    <location>
        <begin position="431"/>
        <end position="510"/>
    </location>
</feature>
<feature type="region of interest" description="Disordered" evidence="7">
    <location>
        <begin position="535"/>
        <end position="633"/>
    </location>
</feature>
<keyword evidence="2" id="KW-0862">Zinc</keyword>
<sequence>MNAGSATTTFTCRPSRQDRGTVFLGGLKRELVPILRRLIRRGEVSYSSPPMSDPLTPSRIAQHESIPHTSEQHPTAAASTSSSIHMPGLPIAAPRQEPRLYNSIRPHTHADRPPGHASPMQPMQPHTGLDRDRAPAHELETSQNEPPTATSRVGRKAKAHVASACINCKRAHLSCDVSRPCARCVASGKQDSCVDVQHKKRGRPRLREEGEFKVEQMHPVAGPSNATPTAIDHHMRPIAATRHRRAESFRSLRSQGSESSGVGVSPTYSIPRPTNTTQPTFGFQPPPAPNITPGGYEIPTAYLDLDLIIIKANSSFRQIMLGGQEVARRHLRDIAAPADGQDFQTIRNRLRAEREGREPLYMPPIILRGHDPLLGALEADVNQYTRGFDDHTYTWTHTQAGSSGQNFPARVRLAKASSYFVSVTLPSFRPVEPPSQSTYARRPETQNVPRSVPPEVSPRAGFVPYPRPTFPPPLPASRSSQSVQNTPPQVYQSGHPSVQVPQPSPQQGYVQQGYAQQGYAQQDYASLRSTPLSATRLHVAEPPTDTTAFTPRASSRELPQVAPVDSSVQLPPILGSGTPRRQFSAAAAAGSGELQRPPLQGDVSNDDDREAAGGNGQPSPRKRRRMDIDQVLH</sequence>
<evidence type="ECO:0000256" key="3">
    <source>
        <dbReference type="ARBA" id="ARBA00023015"/>
    </source>
</evidence>
<keyword evidence="10" id="KW-1185">Reference proteome</keyword>
<feature type="compositionally biased region" description="Basic and acidic residues" evidence="7">
    <location>
        <begin position="128"/>
        <end position="140"/>
    </location>
</feature>
<reference evidence="9 10" key="1">
    <citation type="submission" date="2016-03" db="EMBL/GenBank/DDBJ databases">
        <authorList>
            <person name="Ploux O."/>
        </authorList>
    </citation>
    <scope>NUCLEOTIDE SEQUENCE [LARGE SCALE GENOMIC DNA]</scope>
    <source>
        <strain evidence="9 10">URUG2</strain>
    </source>
</reference>
<keyword evidence="4" id="KW-0238">DNA-binding</keyword>
<feature type="domain" description="Zn(2)-C6 fungal-type" evidence="8">
    <location>
        <begin position="164"/>
        <end position="195"/>
    </location>
</feature>
<organism evidence="9 10">
    <name type="scientific">Ramularia collo-cygni</name>
    <dbReference type="NCBI Taxonomy" id="112498"/>
    <lineage>
        <taxon>Eukaryota</taxon>
        <taxon>Fungi</taxon>
        <taxon>Dikarya</taxon>
        <taxon>Ascomycota</taxon>
        <taxon>Pezizomycotina</taxon>
        <taxon>Dothideomycetes</taxon>
        <taxon>Dothideomycetidae</taxon>
        <taxon>Mycosphaerellales</taxon>
        <taxon>Mycosphaerellaceae</taxon>
        <taxon>Ramularia</taxon>
    </lineage>
</organism>
<protein>
    <recommendedName>
        <fullName evidence="8">Zn(2)-C6 fungal-type domain-containing protein</fullName>
    </recommendedName>
</protein>
<feature type="region of interest" description="Disordered" evidence="7">
    <location>
        <begin position="65"/>
        <end position="90"/>
    </location>
</feature>
<dbReference type="InterPro" id="IPR036864">
    <property type="entry name" value="Zn2-C6_fun-type_DNA-bd_sf"/>
</dbReference>
<dbReference type="Pfam" id="PF00172">
    <property type="entry name" value="Zn_clus"/>
    <property type="match status" value="1"/>
</dbReference>
<feature type="compositionally biased region" description="Polar residues" evidence="7">
    <location>
        <begin position="477"/>
        <end position="491"/>
    </location>
</feature>
<dbReference type="GeneID" id="35604883"/>
<keyword evidence="6" id="KW-0539">Nucleus</keyword>
<dbReference type="InterPro" id="IPR050335">
    <property type="entry name" value="ERT1_acuK_gluconeogen_tf"/>
</dbReference>
<dbReference type="SUPFAM" id="SSF57701">
    <property type="entry name" value="Zn2/Cys6 DNA-binding domain"/>
    <property type="match status" value="1"/>
</dbReference>
<evidence type="ECO:0000259" key="8">
    <source>
        <dbReference type="PROSITE" id="PS50048"/>
    </source>
</evidence>
<dbReference type="RefSeq" id="XP_023630830.1">
    <property type="nucleotide sequence ID" value="XM_023775062.1"/>
</dbReference>
<keyword evidence="3" id="KW-0805">Transcription regulation</keyword>
<dbReference type="GO" id="GO:0008270">
    <property type="term" value="F:zinc ion binding"/>
    <property type="evidence" value="ECO:0007669"/>
    <property type="project" value="InterPro"/>
</dbReference>
<feature type="compositionally biased region" description="Low complexity" evidence="7">
    <location>
        <begin position="254"/>
        <end position="265"/>
    </location>
</feature>
<feature type="region of interest" description="Disordered" evidence="7">
    <location>
        <begin position="104"/>
        <end position="155"/>
    </location>
</feature>